<dbReference type="Proteomes" id="UP000806378">
    <property type="component" value="Unassembled WGS sequence"/>
</dbReference>
<dbReference type="Gramene" id="rna-gnl|WGS:JABURB|Cocit.L5249.1">
    <property type="protein sequence ID" value="cds-KAF7850594.1"/>
    <property type="gene ID" value="gene-BT93_L5249"/>
</dbReference>
<reference evidence="2" key="1">
    <citation type="submission" date="2020-05" db="EMBL/GenBank/DDBJ databases">
        <title>WGS assembly of Corymbia citriodora subspecies variegata.</title>
        <authorList>
            <person name="Barry K."/>
            <person name="Hundley H."/>
            <person name="Shu S."/>
            <person name="Jenkins J."/>
            <person name="Grimwood J."/>
            <person name="Baten A."/>
        </authorList>
    </citation>
    <scope>NUCLEOTIDE SEQUENCE</scope>
    <source>
        <strain evidence="2">CV2-018</strain>
    </source>
</reference>
<keyword evidence="3" id="KW-1185">Reference proteome</keyword>
<comment type="caution">
    <text evidence="2">The sequence shown here is derived from an EMBL/GenBank/DDBJ whole genome shotgun (WGS) entry which is preliminary data.</text>
</comment>
<dbReference type="AlphaFoldDB" id="A0A8T0CTV5"/>
<feature type="region of interest" description="Disordered" evidence="1">
    <location>
        <begin position="50"/>
        <end position="84"/>
    </location>
</feature>
<dbReference type="EMBL" id="MU089599">
    <property type="protein sequence ID" value="KAF7850594.1"/>
    <property type="molecule type" value="Genomic_DNA"/>
</dbReference>
<proteinExistence type="predicted"/>
<protein>
    <submittedName>
        <fullName evidence="2">Uncharacterized protein</fullName>
    </submittedName>
</protein>
<name>A0A8T0CTV5_CORYI</name>
<accession>A0A8T0CTV5</accession>
<organism evidence="2 3">
    <name type="scientific">Corymbia citriodora subsp. variegata</name>
    <dbReference type="NCBI Taxonomy" id="360336"/>
    <lineage>
        <taxon>Eukaryota</taxon>
        <taxon>Viridiplantae</taxon>
        <taxon>Streptophyta</taxon>
        <taxon>Embryophyta</taxon>
        <taxon>Tracheophyta</taxon>
        <taxon>Spermatophyta</taxon>
        <taxon>Magnoliopsida</taxon>
        <taxon>eudicotyledons</taxon>
        <taxon>Gunneridae</taxon>
        <taxon>Pentapetalae</taxon>
        <taxon>rosids</taxon>
        <taxon>malvids</taxon>
        <taxon>Myrtales</taxon>
        <taxon>Myrtaceae</taxon>
        <taxon>Myrtoideae</taxon>
        <taxon>Eucalypteae</taxon>
        <taxon>Corymbia</taxon>
    </lineage>
</organism>
<sequence>MKNIHINEPSNVLELSRNDWERAHAACVACEGPCHSPSVGALRGGGHGAGTVHELGGDRDVGRGHRLAGGGGGHLGTASPKAQASALEHQACGAASARGVAPKQVAWPHGGGACACRARVAGRTRLRPGRREPPG</sequence>
<evidence type="ECO:0000313" key="3">
    <source>
        <dbReference type="Proteomes" id="UP000806378"/>
    </source>
</evidence>
<evidence type="ECO:0000256" key="1">
    <source>
        <dbReference type="SAM" id="MobiDB-lite"/>
    </source>
</evidence>
<gene>
    <name evidence="2" type="ORF">BT93_L5249</name>
</gene>
<dbReference type="OrthoDB" id="1788117at2759"/>
<evidence type="ECO:0000313" key="2">
    <source>
        <dbReference type="EMBL" id="KAF7850594.1"/>
    </source>
</evidence>